<dbReference type="GO" id="GO:0005634">
    <property type="term" value="C:nucleus"/>
    <property type="evidence" value="ECO:0007669"/>
    <property type="project" value="TreeGrafter"/>
</dbReference>
<evidence type="ECO:0000256" key="2">
    <source>
        <dbReference type="SAM" id="MobiDB-lite"/>
    </source>
</evidence>
<dbReference type="OrthoDB" id="3069995at2759"/>
<keyword evidence="5" id="KW-1185">Reference proteome</keyword>
<dbReference type="PROSITE" id="PS50157">
    <property type="entry name" value="ZINC_FINGER_C2H2_2"/>
    <property type="match status" value="3"/>
</dbReference>
<gene>
    <name evidence="4" type="ORF">A3Q56_02365</name>
</gene>
<evidence type="ECO:0000256" key="1">
    <source>
        <dbReference type="PROSITE-ProRule" id="PRU00042"/>
    </source>
</evidence>
<organism evidence="4 5">
    <name type="scientific">Intoshia linei</name>
    <dbReference type="NCBI Taxonomy" id="1819745"/>
    <lineage>
        <taxon>Eukaryota</taxon>
        <taxon>Metazoa</taxon>
        <taxon>Spiralia</taxon>
        <taxon>Lophotrochozoa</taxon>
        <taxon>Mesozoa</taxon>
        <taxon>Orthonectida</taxon>
        <taxon>Rhopaluridae</taxon>
        <taxon>Intoshia</taxon>
    </lineage>
</organism>
<protein>
    <recommendedName>
        <fullName evidence="3">C2H2-type domain-containing protein</fullName>
    </recommendedName>
</protein>
<evidence type="ECO:0000313" key="4">
    <source>
        <dbReference type="EMBL" id="OAF69896.1"/>
    </source>
</evidence>
<dbReference type="FunFam" id="3.30.160.60:FF:001788">
    <property type="entry name" value="ras-responsive element-binding protein 1"/>
    <property type="match status" value="1"/>
</dbReference>
<dbReference type="FunFam" id="3.30.160.60:FF:000682">
    <property type="entry name" value="ras-responsive element-binding protein 1 isoform X1"/>
    <property type="match status" value="1"/>
</dbReference>
<dbReference type="SUPFAM" id="SSF57667">
    <property type="entry name" value="beta-beta-alpha zinc fingers"/>
    <property type="match status" value="1"/>
</dbReference>
<evidence type="ECO:0000313" key="5">
    <source>
        <dbReference type="Proteomes" id="UP000078046"/>
    </source>
</evidence>
<feature type="domain" description="C2H2-type" evidence="3">
    <location>
        <begin position="243"/>
        <end position="270"/>
    </location>
</feature>
<dbReference type="GO" id="GO:0001228">
    <property type="term" value="F:DNA-binding transcription activator activity, RNA polymerase II-specific"/>
    <property type="evidence" value="ECO:0007669"/>
    <property type="project" value="TreeGrafter"/>
</dbReference>
<reference evidence="4 5" key="1">
    <citation type="submission" date="2016-04" db="EMBL/GenBank/DDBJ databases">
        <title>The genome of Intoshia linei affirms orthonectids as highly simplified spiralians.</title>
        <authorList>
            <person name="Mikhailov K.V."/>
            <person name="Slusarev G.S."/>
            <person name="Nikitin M.A."/>
            <person name="Logacheva M.D."/>
            <person name="Penin A."/>
            <person name="Aleoshin V."/>
            <person name="Panchin Y.V."/>
        </authorList>
    </citation>
    <scope>NUCLEOTIDE SEQUENCE [LARGE SCALE GENOMIC DNA]</scope>
    <source>
        <strain evidence="4">Intl2013</strain>
        <tissue evidence="4">Whole animal</tissue>
    </source>
</reference>
<feature type="domain" description="C2H2-type" evidence="3">
    <location>
        <begin position="303"/>
        <end position="330"/>
    </location>
</feature>
<dbReference type="InterPro" id="IPR036236">
    <property type="entry name" value="Znf_C2H2_sf"/>
</dbReference>
<accession>A0A177B6L5</accession>
<evidence type="ECO:0000259" key="3">
    <source>
        <dbReference type="PROSITE" id="PS50157"/>
    </source>
</evidence>
<keyword evidence="1" id="KW-0863">Zinc-finger</keyword>
<feature type="domain" description="C2H2-type" evidence="3">
    <location>
        <begin position="275"/>
        <end position="302"/>
    </location>
</feature>
<name>A0A177B6L5_9BILA</name>
<dbReference type="GO" id="GO:0000978">
    <property type="term" value="F:RNA polymerase II cis-regulatory region sequence-specific DNA binding"/>
    <property type="evidence" value="ECO:0007669"/>
    <property type="project" value="TreeGrafter"/>
</dbReference>
<keyword evidence="1" id="KW-0862">Zinc</keyword>
<feature type="compositionally biased region" description="Low complexity" evidence="2">
    <location>
        <begin position="15"/>
        <end position="30"/>
    </location>
</feature>
<dbReference type="SMART" id="SM00355">
    <property type="entry name" value="ZnF_C2H2"/>
    <property type="match status" value="4"/>
</dbReference>
<proteinExistence type="predicted"/>
<sequence>MISETLNNVPLERTNQNQSNVSVNDSMSQNGDKTEINEPENILTNYDLSAKFNNKVNRTNVHNSSNNSITSNSTASLTSKAATTVVSECDKIKVLRYEKSDNTRDTFKMQHSNNDENIKRLDNVQTAEIGPNVTSEQRVYSERPASVDNEVKTYPTKLRCRSEEESSQSNVKINSDVFSLHLNQTSNDSKFNPTKNFSTNDLNSLNITSENTIINSNSFADFYNPKRKNERILPVKQNETVFFKCPLCFQKMENVKELTKHIRLHNNPSETPNYNQCTICNKILSSQSSLDRHMLVHSGERPFECCYCTMTFTTNGNMHRHMRIHSKDQTEPIHKHASGKCSLTSSKYAKMTNTDIINLKKNSKSLTSDDIKLSSKERISPLKRNWTNLFLKTSESTVYKNDSNQKTARNKTLDNIFSTLMWKAHKKTGSLNSEVLLNPESCDSESNISKSLSESGINTKEMLSDPVYIKHLHKAVFDGTVKRRRLSTANEIQENLNRMKLEDNDMPIKTLVKNITSYMQLVGEFTMCTICNETFKNKDDYAIHIQKNHSTVIGLSSASRWVLRYNSHDDSYSNGKDYKLESKLYGSRSRKQSTPINLSKLRCVSISETNISEQNADINGDPIDTSDKETMVIDDKQPKKFEPLDLSQNLQPKLHVCTDCSYILYLDDHSSNFELFLKVTVNPIDYVKDKLKKCPKCEKDTLFIDPTDSDLLNEIMAADNKDVKLLSRIEPSLIVKYISLKEKQIN</sequence>
<dbReference type="AlphaFoldDB" id="A0A177B6L5"/>
<comment type="caution">
    <text evidence="4">The sequence shown here is derived from an EMBL/GenBank/DDBJ whole genome shotgun (WGS) entry which is preliminary data.</text>
</comment>
<dbReference type="Pfam" id="PF00096">
    <property type="entry name" value="zf-C2H2"/>
    <property type="match status" value="3"/>
</dbReference>
<dbReference type="PROSITE" id="PS00028">
    <property type="entry name" value="ZINC_FINGER_C2H2_1"/>
    <property type="match status" value="4"/>
</dbReference>
<dbReference type="EMBL" id="LWCA01000214">
    <property type="protein sequence ID" value="OAF69896.1"/>
    <property type="molecule type" value="Genomic_DNA"/>
</dbReference>
<keyword evidence="1" id="KW-0479">Metal-binding</keyword>
<dbReference type="Gene3D" id="3.30.160.60">
    <property type="entry name" value="Classic Zinc Finger"/>
    <property type="match status" value="2"/>
</dbReference>
<dbReference type="Proteomes" id="UP000078046">
    <property type="component" value="Unassembled WGS sequence"/>
</dbReference>
<dbReference type="GO" id="GO:0008270">
    <property type="term" value="F:zinc ion binding"/>
    <property type="evidence" value="ECO:0007669"/>
    <property type="project" value="UniProtKB-KW"/>
</dbReference>
<dbReference type="InterPro" id="IPR013087">
    <property type="entry name" value="Znf_C2H2_type"/>
</dbReference>
<feature type="region of interest" description="Disordered" evidence="2">
    <location>
        <begin position="1"/>
        <end position="35"/>
    </location>
</feature>
<dbReference type="InterPro" id="IPR052795">
    <property type="entry name" value="RREB1"/>
</dbReference>
<dbReference type="PANTHER" id="PTHR46451">
    <property type="entry name" value="RAS-RESPONSIVE ELEMENT-BINDING PROTEIN 1"/>
    <property type="match status" value="1"/>
</dbReference>
<dbReference type="PANTHER" id="PTHR46451:SF1">
    <property type="entry name" value="RAS-RESPONSIVE ELEMENT-BINDING PROTEIN 1"/>
    <property type="match status" value="1"/>
</dbReference>